<dbReference type="eggNOG" id="ENOG502R1VC">
    <property type="taxonomic scope" value="Eukaryota"/>
</dbReference>
<evidence type="ECO:0000256" key="2">
    <source>
        <dbReference type="SAM" id="SignalP"/>
    </source>
</evidence>
<evidence type="ECO:0000256" key="1">
    <source>
        <dbReference type="SAM" id="MobiDB-lite"/>
    </source>
</evidence>
<dbReference type="PANTHER" id="PTHR33086">
    <property type="entry name" value="OS05G0468200 PROTEIN-RELATED"/>
    <property type="match status" value="1"/>
</dbReference>
<evidence type="ECO:0000259" key="3">
    <source>
        <dbReference type="Pfam" id="PF07762"/>
    </source>
</evidence>
<dbReference type="InterPro" id="IPR011676">
    <property type="entry name" value="DUF1618"/>
</dbReference>
<dbReference type="Gramene" id="OGLUM01G10440.1">
    <property type="protein sequence ID" value="OGLUM01G10440.1"/>
    <property type="gene ID" value="OGLUM01G10440"/>
</dbReference>
<dbReference type="STRING" id="40148.A0A0D9Y5Z3"/>
<feature type="chain" id="PRO_5002350756" description="DUF1618 domain-containing protein" evidence="2">
    <location>
        <begin position="19"/>
        <end position="848"/>
    </location>
</feature>
<evidence type="ECO:0000313" key="5">
    <source>
        <dbReference type="Proteomes" id="UP000026961"/>
    </source>
</evidence>
<feature type="region of interest" description="Disordered" evidence="1">
    <location>
        <begin position="444"/>
        <end position="464"/>
    </location>
</feature>
<sequence length="848" mass="92303">MFKLQRLLLLRLCTTSTSTSTSTPPHGITTSAAVAAAAAAAAYAYAEPLGLTRAPFSSSASSPAETMASASPPPSTWVILGSIPRVCGADEEGAGGGIPAGADLSLALKAPPRVSLLTIPSRIFPSATTSDNFPSVMAADPSGLLLLHADQARAKGPTVIDRPGRQEFMWRQFVPGYFVLDAATATAVALPDPELVMHMGHMGLLASPDGGGRYVVAELQPILHADHATLLCFSSDVGEWVEKEVAYPFPPWQLAPNGAVSHSGRLWFVDLSWCLITCDPFAPAPALRFVPLPPGKELRCREAWGVLDKYRCVRVSAGKLRFVDMYKATAPHQRGPHKISVWTLADPDSEEWTLEHEASFAEIWADDSYKATGLPDKIPVLALIHPENPDVVYFFLEEHLFGVDVRARKVVGCEVYELVAPPSEVLATRFVRAWELPPALSSARMSSPPPATLSTAAADVSHPAPDAPAGSTVLAAPPCANLGIPMSREVVDRPHRQGLRWRDAASRYFVLNATTASAFHLPDPEEPILHQALLGLIASPRGDGHYMVAELQPLIGCDKAPTLLCFSSEVGEWVEKSVRYPLPPRPLAPICVFSHHGRLWWVDLTWGVITSDPFADEPVLGFIPFPAGKVLQCREARGVADKYRYVGVSAGKLRFVDTYTAPRRGVPPKVSVWTLADPDSTEWTLEHEARFDDIWADESYKATGLSKKIPVLALIHPENPNVVYFFLEEHLFGVDVRDRKVVECEAYELVAPPSCFIANRFTRAWTLPRALSSGISNWSNAINLAEKAKSRPSRRAAKKSSRMMGSPGDYHLVISNELNYLSYGVGVGHWEMTSTLMLACGQMSMEHC</sequence>
<dbReference type="EnsemblPlants" id="OGLUM01G10440.1">
    <property type="protein sequence ID" value="OGLUM01G10440.1"/>
    <property type="gene ID" value="OGLUM01G10440"/>
</dbReference>
<evidence type="ECO:0000313" key="4">
    <source>
        <dbReference type="EnsemblPlants" id="OGLUM01G10440.1"/>
    </source>
</evidence>
<keyword evidence="2" id="KW-0732">Signal</keyword>
<dbReference type="Proteomes" id="UP000026961">
    <property type="component" value="Chromosome 1"/>
</dbReference>
<dbReference type="AlphaFoldDB" id="A0A0D9Y5Z3"/>
<feature type="domain" description="DUF1618" evidence="3">
    <location>
        <begin position="269"/>
        <end position="393"/>
    </location>
</feature>
<feature type="domain" description="DUF1618" evidence="3">
    <location>
        <begin position="601"/>
        <end position="724"/>
    </location>
</feature>
<organism evidence="4">
    <name type="scientific">Oryza glumipatula</name>
    <dbReference type="NCBI Taxonomy" id="40148"/>
    <lineage>
        <taxon>Eukaryota</taxon>
        <taxon>Viridiplantae</taxon>
        <taxon>Streptophyta</taxon>
        <taxon>Embryophyta</taxon>
        <taxon>Tracheophyta</taxon>
        <taxon>Spermatophyta</taxon>
        <taxon>Magnoliopsida</taxon>
        <taxon>Liliopsida</taxon>
        <taxon>Poales</taxon>
        <taxon>Poaceae</taxon>
        <taxon>BOP clade</taxon>
        <taxon>Oryzoideae</taxon>
        <taxon>Oryzeae</taxon>
        <taxon>Oryzinae</taxon>
        <taxon>Oryza</taxon>
    </lineage>
</organism>
<name>A0A0D9Y5Z3_9ORYZ</name>
<keyword evidence="5" id="KW-1185">Reference proteome</keyword>
<dbReference type="PANTHER" id="PTHR33086:SF73">
    <property type="entry name" value="OS01G0245901 PROTEIN"/>
    <property type="match status" value="1"/>
</dbReference>
<reference evidence="4" key="2">
    <citation type="submission" date="2015-04" db="UniProtKB">
        <authorList>
            <consortium name="EnsemblPlants"/>
        </authorList>
    </citation>
    <scope>IDENTIFICATION</scope>
</reference>
<reference evidence="4" key="1">
    <citation type="submission" date="2013-08" db="EMBL/GenBank/DDBJ databases">
        <title>Oryza genome evolution.</title>
        <authorList>
            <person name="Wing R.A."/>
            <person name="Panaud O."/>
            <person name="Oliveira A.C."/>
        </authorList>
    </citation>
    <scope>NUCLEOTIDE SEQUENCE</scope>
</reference>
<dbReference type="HOGENOM" id="CLU_020609_0_0_1"/>
<accession>A0A0D9Y5Z3</accession>
<proteinExistence type="predicted"/>
<dbReference type="Pfam" id="PF07762">
    <property type="entry name" value="DUF1618"/>
    <property type="match status" value="2"/>
</dbReference>
<protein>
    <recommendedName>
        <fullName evidence="3">DUF1618 domain-containing protein</fullName>
    </recommendedName>
</protein>
<feature type="signal peptide" evidence="2">
    <location>
        <begin position="1"/>
        <end position="18"/>
    </location>
</feature>
<reference evidence="4" key="3">
    <citation type="submission" date="2018-05" db="EMBL/GenBank/DDBJ databases">
        <title>OgluRS3 (Oryza glumaepatula Reference Sequence Version 3).</title>
        <authorList>
            <person name="Zhang J."/>
            <person name="Kudrna D."/>
            <person name="Lee S."/>
            <person name="Talag J."/>
            <person name="Welchert J."/>
            <person name="Wing R.A."/>
        </authorList>
    </citation>
    <scope>NUCLEOTIDE SEQUENCE [LARGE SCALE GENOMIC DNA]</scope>
</reference>